<organism evidence="1 2">
    <name type="scientific">Planotetraspora silvatica</name>
    <dbReference type="NCBI Taxonomy" id="234614"/>
    <lineage>
        <taxon>Bacteria</taxon>
        <taxon>Bacillati</taxon>
        <taxon>Actinomycetota</taxon>
        <taxon>Actinomycetes</taxon>
        <taxon>Streptosporangiales</taxon>
        <taxon>Streptosporangiaceae</taxon>
        <taxon>Planotetraspora</taxon>
    </lineage>
</organism>
<evidence type="ECO:0000313" key="2">
    <source>
        <dbReference type="Proteomes" id="UP000644610"/>
    </source>
</evidence>
<keyword evidence="1" id="KW-0560">Oxidoreductase</keyword>
<gene>
    <name evidence="1" type="ORF">Psi02_56660</name>
</gene>
<dbReference type="AlphaFoldDB" id="A0A8J3UT02"/>
<dbReference type="Proteomes" id="UP000644610">
    <property type="component" value="Unassembled WGS sequence"/>
</dbReference>
<comment type="caution">
    <text evidence="1">The sequence shown here is derived from an EMBL/GenBank/DDBJ whole genome shotgun (WGS) entry which is preliminary data.</text>
</comment>
<sequence length="253" mass="27373">MDGPAVDVDVERFVADGFIKVEEAFPRAVGDRIRESFWEQIGLSPDRPSEWVKPVIWAVDETGQGPFGEAIRGPKIAAALDQIAGKGGWLPRGTVGMAPIRFPHPEDAGDTGWHIDQNDPGPDGAWGIISARPHTMLALLLYSEVTEQDAPTRIRVGSHLDTARVLEPYAERALPFLESGPVMDAAGADRPVALATGLPGDVYLCHPFLVHAAQPHHGTRPRFMSQVPFFLSEPLRAGESTPLSRAIRLGLTG</sequence>
<keyword evidence="2" id="KW-1185">Reference proteome</keyword>
<dbReference type="GO" id="GO:0051213">
    <property type="term" value="F:dioxygenase activity"/>
    <property type="evidence" value="ECO:0007669"/>
    <property type="project" value="UniProtKB-KW"/>
</dbReference>
<protein>
    <submittedName>
        <fullName evidence="1">Phytanoyl-CoA dioxygenase</fullName>
    </submittedName>
</protein>
<name>A0A8J3UT02_9ACTN</name>
<evidence type="ECO:0000313" key="1">
    <source>
        <dbReference type="EMBL" id="GII49242.1"/>
    </source>
</evidence>
<accession>A0A8J3UT02</accession>
<dbReference type="SUPFAM" id="SSF51197">
    <property type="entry name" value="Clavaminate synthase-like"/>
    <property type="match status" value="1"/>
</dbReference>
<dbReference type="EMBL" id="BOOQ01000040">
    <property type="protein sequence ID" value="GII49242.1"/>
    <property type="molecule type" value="Genomic_DNA"/>
</dbReference>
<proteinExistence type="predicted"/>
<reference evidence="1" key="1">
    <citation type="submission" date="2021-01" db="EMBL/GenBank/DDBJ databases">
        <title>Whole genome shotgun sequence of Planotetraspora silvatica NBRC 100141.</title>
        <authorList>
            <person name="Komaki H."/>
            <person name="Tamura T."/>
        </authorList>
    </citation>
    <scope>NUCLEOTIDE SEQUENCE</scope>
    <source>
        <strain evidence="1">NBRC 100141</strain>
    </source>
</reference>
<dbReference type="Gene3D" id="2.60.120.620">
    <property type="entry name" value="q2cbj1_9rhob like domain"/>
    <property type="match status" value="1"/>
</dbReference>
<keyword evidence="1" id="KW-0223">Dioxygenase</keyword>